<evidence type="ECO:0000313" key="12">
    <source>
        <dbReference type="EMBL" id="OHT16678.1"/>
    </source>
</evidence>
<sequence>MSTSKNGPIQYEGEFYKKGRKFGMMHKRICKIIGSQFQVFKKSKHSKPSKVIELSADTLVHKSETSKAFMFTIIPLNGKQVTYASKDKKLRDKFTNELKNIILSTPNLTMNCFDIKSVIGRGYFGKVLLCRRKNTKNYFAIKTIKKSLLVQEDKLNTVIVERQVLMKCNNPFIVKIDFAFNTETKLYLGLEYVSGGDLNHHIEETKNILFSDIRLYLAEVAIALNYLHKNGIIYRDLKSENVLLDADGHIKLTDFGLAKDFQQAENSTTNTFCGTPECIAPEIIQRYPYSYEVDWWDFGILAYELIFREKPFKHPNKNKLFELICTAKAIFPPSADSITISFISELLQKTPEDRLSFNDIKIHPFFNGLNFDDVYNKKIKPSFVPPNDGLNIDDAIKNECPADSYATPIEISKSVFEGFSFIASEDMKLDDFDADGSSSSSPLYLARVPSKLEML</sequence>
<evidence type="ECO:0000256" key="4">
    <source>
        <dbReference type="ARBA" id="ARBA00022679"/>
    </source>
</evidence>
<dbReference type="Pfam" id="PF00069">
    <property type="entry name" value="Pkinase"/>
    <property type="match status" value="1"/>
</dbReference>
<dbReference type="PROSITE" id="PS00107">
    <property type="entry name" value="PROTEIN_KINASE_ATP"/>
    <property type="match status" value="1"/>
</dbReference>
<dbReference type="PROSITE" id="PS50011">
    <property type="entry name" value="PROTEIN_KINASE_DOM"/>
    <property type="match status" value="1"/>
</dbReference>
<evidence type="ECO:0000256" key="6">
    <source>
        <dbReference type="ARBA" id="ARBA00022777"/>
    </source>
</evidence>
<dbReference type="SUPFAM" id="SSF56112">
    <property type="entry name" value="Protein kinase-like (PK-like)"/>
    <property type="match status" value="1"/>
</dbReference>
<dbReference type="FunFam" id="1.10.510.10:FF:000008">
    <property type="entry name" value="Non-specific serine/threonine protein kinase"/>
    <property type="match status" value="1"/>
</dbReference>
<dbReference type="Gene3D" id="2.30.29.30">
    <property type="entry name" value="Pleckstrin-homology domain (PH domain)/Phosphotyrosine-binding domain (PTB)"/>
    <property type="match status" value="1"/>
</dbReference>
<evidence type="ECO:0000256" key="3">
    <source>
        <dbReference type="ARBA" id="ARBA00022553"/>
    </source>
</evidence>
<keyword evidence="6 12" id="KW-0418">Kinase</keyword>
<dbReference type="GO" id="GO:0005524">
    <property type="term" value="F:ATP binding"/>
    <property type="evidence" value="ECO:0007669"/>
    <property type="project" value="UniProtKB-UniRule"/>
</dbReference>
<dbReference type="PANTHER" id="PTHR24351">
    <property type="entry name" value="RIBOSOMAL PROTEIN S6 KINASE"/>
    <property type="match status" value="1"/>
</dbReference>
<keyword evidence="4" id="KW-0808">Transferase</keyword>
<keyword evidence="5 8" id="KW-0547">Nucleotide-binding</keyword>
<dbReference type="CDD" id="cd05123">
    <property type="entry name" value="STKc_AGC"/>
    <property type="match status" value="1"/>
</dbReference>
<evidence type="ECO:0000256" key="2">
    <source>
        <dbReference type="ARBA" id="ARBA00022527"/>
    </source>
</evidence>
<reference evidence="12" key="1">
    <citation type="submission" date="2016-10" db="EMBL/GenBank/DDBJ databases">
        <authorList>
            <person name="Benchimol M."/>
            <person name="Almeida L.G."/>
            <person name="Vasconcelos A.T."/>
            <person name="Perreira-Neves A."/>
            <person name="Rosa I.A."/>
            <person name="Tasca T."/>
            <person name="Bogo M.R."/>
            <person name="de Souza W."/>
        </authorList>
    </citation>
    <scope>NUCLEOTIDE SEQUENCE [LARGE SCALE GENOMIC DNA]</scope>
    <source>
        <strain evidence="12">K</strain>
    </source>
</reference>
<dbReference type="GO" id="GO:0004674">
    <property type="term" value="F:protein serine/threonine kinase activity"/>
    <property type="evidence" value="ECO:0007669"/>
    <property type="project" value="UniProtKB-KW"/>
</dbReference>
<evidence type="ECO:0000256" key="5">
    <source>
        <dbReference type="ARBA" id="ARBA00022741"/>
    </source>
</evidence>
<feature type="binding site" evidence="8">
    <location>
        <position position="146"/>
    </location>
    <ligand>
        <name>ATP</name>
        <dbReference type="ChEBI" id="CHEBI:30616"/>
    </ligand>
</feature>
<comment type="caution">
    <text evidence="12">The sequence shown here is derived from an EMBL/GenBank/DDBJ whole genome shotgun (WGS) entry which is preliminary data.</text>
</comment>
<keyword evidence="13" id="KW-1185">Reference proteome</keyword>
<dbReference type="InterPro" id="IPR000961">
    <property type="entry name" value="AGC-kinase_C"/>
</dbReference>
<dbReference type="SMART" id="SM00220">
    <property type="entry name" value="S_TKc"/>
    <property type="match status" value="1"/>
</dbReference>
<dbReference type="FunFam" id="3.30.200.20:FF:000771">
    <property type="entry name" value="AGC family protein kinase"/>
    <property type="match status" value="1"/>
</dbReference>
<keyword evidence="7 8" id="KW-0067">ATP-binding</keyword>
<dbReference type="PROSITE" id="PS00108">
    <property type="entry name" value="PROTEIN_KINASE_ST"/>
    <property type="match status" value="1"/>
</dbReference>
<evidence type="ECO:0000256" key="1">
    <source>
        <dbReference type="ARBA" id="ARBA00006935"/>
    </source>
</evidence>
<evidence type="ECO:0000256" key="9">
    <source>
        <dbReference type="RuleBase" id="RU000304"/>
    </source>
</evidence>
<dbReference type="RefSeq" id="XP_068369814.1">
    <property type="nucleotide sequence ID" value="XM_068513906.1"/>
</dbReference>
<dbReference type="Gene3D" id="3.30.200.20">
    <property type="entry name" value="Phosphorylase Kinase, domain 1"/>
    <property type="match status" value="1"/>
</dbReference>
<evidence type="ECO:0000259" key="11">
    <source>
        <dbReference type="PROSITE" id="PS51285"/>
    </source>
</evidence>
<protein>
    <submittedName>
        <fullName evidence="12">RAC family serine/threonine-protein kinase like protein</fullName>
    </submittedName>
</protein>
<feature type="domain" description="AGC-kinase C-terminal" evidence="11">
    <location>
        <begin position="367"/>
        <end position="431"/>
    </location>
</feature>
<dbReference type="AlphaFoldDB" id="A0A1J4L3Z9"/>
<dbReference type="InterPro" id="IPR000719">
    <property type="entry name" value="Prot_kinase_dom"/>
</dbReference>
<gene>
    <name evidence="12" type="primary">pkbA</name>
    <name evidence="12" type="ORF">TRFO_41651</name>
</gene>
<name>A0A1J4L3Z9_9EUKA</name>
<dbReference type="EMBL" id="MLAK01000083">
    <property type="protein sequence ID" value="OHT16678.1"/>
    <property type="molecule type" value="Genomic_DNA"/>
</dbReference>
<evidence type="ECO:0000256" key="8">
    <source>
        <dbReference type="PROSITE-ProRule" id="PRU10141"/>
    </source>
</evidence>
<proteinExistence type="inferred from homology"/>
<comment type="similarity">
    <text evidence="1">Belongs to the protein kinase superfamily. AGC Ser/Thr protein kinase family. RAC subfamily.</text>
</comment>
<dbReference type="InterPro" id="IPR011993">
    <property type="entry name" value="PH-like_dom_sf"/>
</dbReference>
<dbReference type="VEuPathDB" id="TrichDB:TRFO_41651"/>
<dbReference type="InterPro" id="IPR001849">
    <property type="entry name" value="PH_domain"/>
</dbReference>
<dbReference type="InterPro" id="IPR008271">
    <property type="entry name" value="Ser/Thr_kinase_AS"/>
</dbReference>
<dbReference type="Gene3D" id="1.10.510.10">
    <property type="entry name" value="Transferase(Phosphotransferase) domain 1"/>
    <property type="match status" value="1"/>
</dbReference>
<keyword evidence="3" id="KW-0597">Phosphoprotein</keyword>
<evidence type="ECO:0000313" key="13">
    <source>
        <dbReference type="Proteomes" id="UP000179807"/>
    </source>
</evidence>
<keyword evidence="2 9" id="KW-0723">Serine/threonine-protein kinase</keyword>
<dbReference type="InterPro" id="IPR011009">
    <property type="entry name" value="Kinase-like_dom_sf"/>
</dbReference>
<dbReference type="SMART" id="SM00233">
    <property type="entry name" value="PH"/>
    <property type="match status" value="1"/>
</dbReference>
<dbReference type="InterPro" id="IPR017441">
    <property type="entry name" value="Protein_kinase_ATP_BS"/>
</dbReference>
<accession>A0A1J4L3Z9</accession>
<dbReference type="InterPro" id="IPR045270">
    <property type="entry name" value="STKc_AGC"/>
</dbReference>
<dbReference type="PROSITE" id="PS51285">
    <property type="entry name" value="AGC_KINASE_CTER"/>
    <property type="match status" value="1"/>
</dbReference>
<feature type="domain" description="Protein kinase" evidence="10">
    <location>
        <begin position="113"/>
        <end position="366"/>
    </location>
</feature>
<organism evidence="12 13">
    <name type="scientific">Tritrichomonas foetus</name>
    <dbReference type="NCBI Taxonomy" id="1144522"/>
    <lineage>
        <taxon>Eukaryota</taxon>
        <taxon>Metamonada</taxon>
        <taxon>Parabasalia</taxon>
        <taxon>Tritrichomonadida</taxon>
        <taxon>Tritrichomonadidae</taxon>
        <taxon>Tritrichomonas</taxon>
    </lineage>
</organism>
<dbReference type="GeneID" id="94848610"/>
<dbReference type="SUPFAM" id="SSF50729">
    <property type="entry name" value="PH domain-like"/>
    <property type="match status" value="1"/>
</dbReference>
<evidence type="ECO:0000259" key="10">
    <source>
        <dbReference type="PROSITE" id="PS50011"/>
    </source>
</evidence>
<evidence type="ECO:0000256" key="7">
    <source>
        <dbReference type="ARBA" id="ARBA00022840"/>
    </source>
</evidence>
<dbReference type="Proteomes" id="UP000179807">
    <property type="component" value="Unassembled WGS sequence"/>
</dbReference>